<feature type="region of interest" description="Disordered" evidence="1">
    <location>
        <begin position="78"/>
        <end position="102"/>
    </location>
</feature>
<keyword evidence="3" id="KW-1185">Reference proteome</keyword>
<feature type="compositionally biased region" description="Low complexity" evidence="1">
    <location>
        <begin position="81"/>
        <end position="94"/>
    </location>
</feature>
<sequence length="131" mass="13904">MALIIACDASYLGSSDVCLDFLKEDYGGELTSTSGSDNDVAGSSATIPRKQKKIQWFWNFGQNIVDVISEKVGGAAEAMKSANSNSNQSNSSSPPASPIVNGHCSSVSYRGDSIDQNVMGILKNIGNHYHQ</sequence>
<protein>
    <submittedName>
        <fullName evidence="2">Uncharacterized protein</fullName>
    </submittedName>
</protein>
<proteinExistence type="predicted"/>
<evidence type="ECO:0000313" key="2">
    <source>
        <dbReference type="EMBL" id="KAI5447172.1"/>
    </source>
</evidence>
<name>A0A9D5BNR4_PEA</name>
<dbReference type="Proteomes" id="UP001058974">
    <property type="component" value="Chromosome 1"/>
</dbReference>
<dbReference type="AlphaFoldDB" id="A0A9D5BNR4"/>
<evidence type="ECO:0000256" key="1">
    <source>
        <dbReference type="SAM" id="MobiDB-lite"/>
    </source>
</evidence>
<comment type="caution">
    <text evidence="2">The sequence shown here is derived from an EMBL/GenBank/DDBJ whole genome shotgun (WGS) entry which is preliminary data.</text>
</comment>
<accession>A0A9D5BNR4</accession>
<dbReference type="EMBL" id="JAMSHJ010000001">
    <property type="protein sequence ID" value="KAI5447172.1"/>
    <property type="molecule type" value="Genomic_DNA"/>
</dbReference>
<evidence type="ECO:0000313" key="3">
    <source>
        <dbReference type="Proteomes" id="UP001058974"/>
    </source>
</evidence>
<dbReference type="Gramene" id="Psat01G0486400-T1">
    <property type="protein sequence ID" value="KAI5447172.1"/>
    <property type="gene ID" value="KIW84_014864"/>
</dbReference>
<gene>
    <name evidence="2" type="ORF">KIW84_014864</name>
</gene>
<organism evidence="2 3">
    <name type="scientific">Pisum sativum</name>
    <name type="common">Garden pea</name>
    <name type="synonym">Lathyrus oleraceus</name>
    <dbReference type="NCBI Taxonomy" id="3888"/>
    <lineage>
        <taxon>Eukaryota</taxon>
        <taxon>Viridiplantae</taxon>
        <taxon>Streptophyta</taxon>
        <taxon>Embryophyta</taxon>
        <taxon>Tracheophyta</taxon>
        <taxon>Spermatophyta</taxon>
        <taxon>Magnoliopsida</taxon>
        <taxon>eudicotyledons</taxon>
        <taxon>Gunneridae</taxon>
        <taxon>Pentapetalae</taxon>
        <taxon>rosids</taxon>
        <taxon>fabids</taxon>
        <taxon>Fabales</taxon>
        <taxon>Fabaceae</taxon>
        <taxon>Papilionoideae</taxon>
        <taxon>50 kb inversion clade</taxon>
        <taxon>NPAAA clade</taxon>
        <taxon>Hologalegina</taxon>
        <taxon>IRL clade</taxon>
        <taxon>Fabeae</taxon>
        <taxon>Lathyrus</taxon>
    </lineage>
</organism>
<reference evidence="2 3" key="1">
    <citation type="journal article" date="2022" name="Nat. Genet.">
        <title>Improved pea reference genome and pan-genome highlight genomic features and evolutionary characteristics.</title>
        <authorList>
            <person name="Yang T."/>
            <person name="Liu R."/>
            <person name="Luo Y."/>
            <person name="Hu S."/>
            <person name="Wang D."/>
            <person name="Wang C."/>
            <person name="Pandey M.K."/>
            <person name="Ge S."/>
            <person name="Xu Q."/>
            <person name="Li N."/>
            <person name="Li G."/>
            <person name="Huang Y."/>
            <person name="Saxena R.K."/>
            <person name="Ji Y."/>
            <person name="Li M."/>
            <person name="Yan X."/>
            <person name="He Y."/>
            <person name="Liu Y."/>
            <person name="Wang X."/>
            <person name="Xiang C."/>
            <person name="Varshney R.K."/>
            <person name="Ding H."/>
            <person name="Gao S."/>
            <person name="Zong X."/>
        </authorList>
    </citation>
    <scope>NUCLEOTIDE SEQUENCE [LARGE SCALE GENOMIC DNA]</scope>
    <source>
        <strain evidence="2 3">cv. Zhongwan 6</strain>
    </source>
</reference>